<dbReference type="PANTHER" id="PTHR30290">
    <property type="entry name" value="PERIPLASMIC BINDING COMPONENT OF ABC TRANSPORTER"/>
    <property type="match status" value="1"/>
</dbReference>
<dbReference type="GO" id="GO:0015833">
    <property type="term" value="P:peptide transport"/>
    <property type="evidence" value="ECO:0007669"/>
    <property type="project" value="TreeGrafter"/>
</dbReference>
<dbReference type="Gene3D" id="3.10.105.10">
    <property type="entry name" value="Dipeptide-binding Protein, Domain 3"/>
    <property type="match status" value="1"/>
</dbReference>
<dbReference type="Pfam" id="PF00496">
    <property type="entry name" value="SBP_bac_5"/>
    <property type="match status" value="1"/>
</dbReference>
<evidence type="ECO:0000256" key="1">
    <source>
        <dbReference type="SAM" id="SignalP"/>
    </source>
</evidence>
<accession>A0A7W9KK06</accession>
<dbReference type="PROSITE" id="PS51257">
    <property type="entry name" value="PROKAR_LIPOPROTEIN"/>
    <property type="match status" value="1"/>
</dbReference>
<keyword evidence="1" id="KW-0732">Signal</keyword>
<feature type="signal peptide" evidence="1">
    <location>
        <begin position="1"/>
        <end position="22"/>
    </location>
</feature>
<comment type="caution">
    <text evidence="3">The sequence shown here is derived from an EMBL/GenBank/DDBJ whole genome shotgun (WGS) entry which is preliminary data.</text>
</comment>
<dbReference type="EMBL" id="JACHIR010000001">
    <property type="protein sequence ID" value="MBB5893862.1"/>
    <property type="molecule type" value="Genomic_DNA"/>
</dbReference>
<evidence type="ECO:0000313" key="3">
    <source>
        <dbReference type="EMBL" id="MBB5893862.1"/>
    </source>
</evidence>
<dbReference type="InterPro" id="IPR000914">
    <property type="entry name" value="SBP_5_dom"/>
</dbReference>
<dbReference type="InterPro" id="IPR030678">
    <property type="entry name" value="Peptide/Ni-bd"/>
</dbReference>
<dbReference type="CDD" id="cd08506">
    <property type="entry name" value="PBP2_clavulanate_OppA2"/>
    <property type="match status" value="1"/>
</dbReference>
<keyword evidence="4" id="KW-1185">Reference proteome</keyword>
<dbReference type="Gene3D" id="3.40.190.10">
    <property type="entry name" value="Periplasmic binding protein-like II"/>
    <property type="match status" value="1"/>
</dbReference>
<proteinExistence type="predicted"/>
<dbReference type="PIRSF" id="PIRSF002741">
    <property type="entry name" value="MppA"/>
    <property type="match status" value="1"/>
</dbReference>
<gene>
    <name evidence="3" type="ORF">BJ998_005058</name>
</gene>
<dbReference type="GO" id="GO:0043190">
    <property type="term" value="C:ATP-binding cassette (ABC) transporter complex"/>
    <property type="evidence" value="ECO:0007669"/>
    <property type="project" value="InterPro"/>
</dbReference>
<protein>
    <submittedName>
        <fullName evidence="3">Peptide/nickel transport system substrate-binding protein</fullName>
    </submittedName>
</protein>
<evidence type="ECO:0000313" key="4">
    <source>
        <dbReference type="Proteomes" id="UP000585638"/>
    </source>
</evidence>
<dbReference type="PANTHER" id="PTHR30290:SF83">
    <property type="entry name" value="ABC TRANSPORTER SUBSTRATE-BINDING PROTEIN"/>
    <property type="match status" value="1"/>
</dbReference>
<feature type="domain" description="Solute-binding protein family 5" evidence="2">
    <location>
        <begin position="102"/>
        <end position="494"/>
    </location>
</feature>
<reference evidence="3 4" key="1">
    <citation type="submission" date="2020-08" db="EMBL/GenBank/DDBJ databases">
        <title>Sequencing the genomes of 1000 actinobacteria strains.</title>
        <authorList>
            <person name="Klenk H.-P."/>
        </authorList>
    </citation>
    <scope>NUCLEOTIDE SEQUENCE [LARGE SCALE GENOMIC DNA]</scope>
    <source>
        <strain evidence="3 4">DSM 43851</strain>
    </source>
</reference>
<dbReference type="Proteomes" id="UP000585638">
    <property type="component" value="Unassembled WGS sequence"/>
</dbReference>
<dbReference type="GO" id="GO:0042597">
    <property type="term" value="C:periplasmic space"/>
    <property type="evidence" value="ECO:0007669"/>
    <property type="project" value="UniProtKB-ARBA"/>
</dbReference>
<dbReference type="AlphaFoldDB" id="A0A7W9KK06"/>
<dbReference type="RefSeq" id="WP_184865422.1">
    <property type="nucleotide sequence ID" value="NZ_BAAAWY010000014.1"/>
</dbReference>
<dbReference type="SUPFAM" id="SSF53850">
    <property type="entry name" value="Periplasmic binding protein-like II"/>
    <property type="match status" value="1"/>
</dbReference>
<dbReference type="InterPro" id="IPR039424">
    <property type="entry name" value="SBP_5"/>
</dbReference>
<evidence type="ECO:0000259" key="2">
    <source>
        <dbReference type="Pfam" id="PF00496"/>
    </source>
</evidence>
<sequence>MKRKRVMAAVAVATALATGLTACGGGSGSSGSGGSASAFNAANGKVVNPSDAKGGTIRMANSGDWDSLDPADMYYGYEWNFARLTGRGLLMFASAPGQEGTKLVPDLATSLGQSSDGGKTWTYKLRTGVKFEDGATVTSKDVKYAVERSLDKSVFPDGPTYFNDYLDLQGYTSPYNDPSADKLGLKAIETPDDTTIVFHLKTAFSGFDYFAALPSTQPVQQAKDTGSKYKEHVVSTGPYKFAENNLGKNFKLVRNDQWDAKTDPNRKALPDEIDVSLNTNADDIDSRLISGDLDVDIAGTGVQAAAQGKILANPQQKAQADNPVSDRLWYAGINGDVAPLDNVHCRRAVEYAADKTSYQAAYGGPTGGEIATNLLPPVTQGAQKFDTYPTPNNAGDEAKAKQELQACGQPSGFSTNISYRAERPKEKAAAEALQQSLSKVGIKLTIKPYPQGDYFKLYAGKPDFAKNNGLGIMLTGWQGDWTDGFGFLAQIVDSRVIRATGGNTNLTVKDPAVDAAIDKALTTSDTDARNKAWVDVDKKVMDNAWILPGIWAKALLYRPKNLTNVFVNDAYGMYDYLALGVKK</sequence>
<name>A0A7W9KK06_9PSEU</name>
<feature type="chain" id="PRO_5038577741" evidence="1">
    <location>
        <begin position="23"/>
        <end position="583"/>
    </location>
</feature>
<dbReference type="GO" id="GO:1904680">
    <property type="term" value="F:peptide transmembrane transporter activity"/>
    <property type="evidence" value="ECO:0007669"/>
    <property type="project" value="TreeGrafter"/>
</dbReference>
<organism evidence="3 4">
    <name type="scientific">Kutzneria kofuensis</name>
    <dbReference type="NCBI Taxonomy" id="103725"/>
    <lineage>
        <taxon>Bacteria</taxon>
        <taxon>Bacillati</taxon>
        <taxon>Actinomycetota</taxon>
        <taxon>Actinomycetes</taxon>
        <taxon>Pseudonocardiales</taxon>
        <taxon>Pseudonocardiaceae</taxon>
        <taxon>Kutzneria</taxon>
    </lineage>
</organism>